<keyword evidence="5" id="KW-1185">Reference proteome</keyword>
<feature type="transmembrane region" description="Helical" evidence="2">
    <location>
        <begin position="126"/>
        <end position="145"/>
    </location>
</feature>
<dbReference type="AlphaFoldDB" id="A0A1H2N767"/>
<feature type="transmembrane region" description="Helical" evidence="2">
    <location>
        <begin position="12"/>
        <end position="30"/>
    </location>
</feature>
<protein>
    <recommendedName>
        <fullName evidence="3">DUF3592 domain-containing protein</fullName>
    </recommendedName>
</protein>
<evidence type="ECO:0000256" key="1">
    <source>
        <dbReference type="SAM" id="MobiDB-lite"/>
    </source>
</evidence>
<keyword evidence="2" id="KW-1133">Transmembrane helix</keyword>
<feature type="domain" description="DUF3592" evidence="3">
    <location>
        <begin position="42"/>
        <end position="119"/>
    </location>
</feature>
<dbReference type="RefSeq" id="WP_091077015.1">
    <property type="nucleotide sequence ID" value="NZ_LT629799.1"/>
</dbReference>
<evidence type="ECO:0000259" key="3">
    <source>
        <dbReference type="Pfam" id="PF12158"/>
    </source>
</evidence>
<dbReference type="STRING" id="546874.SAMN04488544_3397"/>
<reference evidence="5" key="1">
    <citation type="submission" date="2016-10" db="EMBL/GenBank/DDBJ databases">
        <authorList>
            <person name="Varghese N."/>
            <person name="Submissions S."/>
        </authorList>
    </citation>
    <scope>NUCLEOTIDE SEQUENCE [LARGE SCALE GENOMIC DNA]</scope>
    <source>
        <strain evidence="5">DSM 21743</strain>
    </source>
</reference>
<dbReference type="EMBL" id="LT629799">
    <property type="protein sequence ID" value="SDV00925.1"/>
    <property type="molecule type" value="Genomic_DNA"/>
</dbReference>
<evidence type="ECO:0000256" key="2">
    <source>
        <dbReference type="SAM" id="Phobius"/>
    </source>
</evidence>
<accession>A0A1H2N767</accession>
<dbReference type="InterPro" id="IPR021994">
    <property type="entry name" value="DUF3592"/>
</dbReference>
<name>A0A1H2N767_9ACTN</name>
<feature type="region of interest" description="Disordered" evidence="1">
    <location>
        <begin position="151"/>
        <end position="171"/>
    </location>
</feature>
<dbReference type="Pfam" id="PF12158">
    <property type="entry name" value="DUF3592"/>
    <property type="match status" value="1"/>
</dbReference>
<evidence type="ECO:0000313" key="4">
    <source>
        <dbReference type="EMBL" id="SDV00925.1"/>
    </source>
</evidence>
<dbReference type="Proteomes" id="UP000198825">
    <property type="component" value="Chromosome I"/>
</dbReference>
<evidence type="ECO:0000313" key="5">
    <source>
        <dbReference type="Proteomes" id="UP000198825"/>
    </source>
</evidence>
<keyword evidence="2" id="KW-0812">Transmembrane</keyword>
<organism evidence="4 5">
    <name type="scientific">Microlunatus sagamiharensis</name>
    <dbReference type="NCBI Taxonomy" id="546874"/>
    <lineage>
        <taxon>Bacteria</taxon>
        <taxon>Bacillati</taxon>
        <taxon>Actinomycetota</taxon>
        <taxon>Actinomycetes</taxon>
        <taxon>Propionibacteriales</taxon>
        <taxon>Propionibacteriaceae</taxon>
        <taxon>Microlunatus</taxon>
    </lineage>
</organism>
<proteinExistence type="predicted"/>
<sequence length="171" mass="17964">MSRQRFPTTVGVLAAVYLVAMAAVFGLLSMQNAQFVRTAARTEGTVVALVARAPLGGTRDSRAEARSPSLAPKVSYVVEGRTYDYVAAHGRDRQRLQVGDTVTVLSAPGDPSTARLGGEGRDSGPLLSVAFALAAVVLVGVLVRLRRRRTPVRGGPDAPRERRGVAAAVAD</sequence>
<gene>
    <name evidence="4" type="ORF">SAMN04488544_3397</name>
</gene>
<keyword evidence="2" id="KW-0472">Membrane</keyword>
<dbReference type="OrthoDB" id="3239119at2"/>